<keyword evidence="1" id="KW-0812">Transmembrane</keyword>
<name>A0A0F8WIY0_9ZZZZ</name>
<evidence type="ECO:0000313" key="2">
    <source>
        <dbReference type="EMBL" id="KKK56623.1"/>
    </source>
</evidence>
<organism evidence="2">
    <name type="scientific">marine sediment metagenome</name>
    <dbReference type="NCBI Taxonomy" id="412755"/>
    <lineage>
        <taxon>unclassified sequences</taxon>
        <taxon>metagenomes</taxon>
        <taxon>ecological metagenomes</taxon>
    </lineage>
</organism>
<gene>
    <name evidence="2" type="ORF">LCGC14_3062640</name>
</gene>
<keyword evidence="1" id="KW-1133">Transmembrane helix</keyword>
<accession>A0A0F8WIY0</accession>
<keyword evidence="1" id="KW-0472">Membrane</keyword>
<protein>
    <submittedName>
        <fullName evidence="2">Uncharacterized protein</fullName>
    </submittedName>
</protein>
<comment type="caution">
    <text evidence="2">The sequence shown here is derived from an EMBL/GenBank/DDBJ whole genome shotgun (WGS) entry which is preliminary data.</text>
</comment>
<feature type="transmembrane region" description="Helical" evidence="1">
    <location>
        <begin position="12"/>
        <end position="29"/>
    </location>
</feature>
<dbReference type="EMBL" id="LAZR01064899">
    <property type="protein sequence ID" value="KKK56623.1"/>
    <property type="molecule type" value="Genomic_DNA"/>
</dbReference>
<dbReference type="AlphaFoldDB" id="A0A0F8WIY0"/>
<evidence type="ECO:0000256" key="1">
    <source>
        <dbReference type="SAM" id="Phobius"/>
    </source>
</evidence>
<reference evidence="2" key="1">
    <citation type="journal article" date="2015" name="Nature">
        <title>Complex archaea that bridge the gap between prokaryotes and eukaryotes.</title>
        <authorList>
            <person name="Spang A."/>
            <person name="Saw J.H."/>
            <person name="Jorgensen S.L."/>
            <person name="Zaremba-Niedzwiedzka K."/>
            <person name="Martijn J."/>
            <person name="Lind A.E."/>
            <person name="van Eijk R."/>
            <person name="Schleper C."/>
            <person name="Guy L."/>
            <person name="Ettema T.J."/>
        </authorList>
    </citation>
    <scope>NUCLEOTIDE SEQUENCE</scope>
</reference>
<sequence length="51" mass="6091">MPEQPEIHFLWYYGVVFGLILLGGIWGTMRARRLAKEEKFTPTHRRTYPKV</sequence>
<proteinExistence type="predicted"/>